<dbReference type="GeneTree" id="ENSGT00390000001810"/>
<reference evidence="1" key="2">
    <citation type="submission" date="2025-08" db="UniProtKB">
        <authorList>
            <consortium name="Ensembl"/>
        </authorList>
    </citation>
    <scope>IDENTIFICATION</scope>
</reference>
<gene>
    <name evidence="1" type="primary">ETFRF1</name>
</gene>
<dbReference type="AlphaFoldDB" id="A0A8W4F636"/>
<evidence type="ECO:0000313" key="1">
    <source>
        <dbReference type="Ensembl" id="ENSSSCP00000074596.1"/>
    </source>
</evidence>
<organism evidence="1 2">
    <name type="scientific">Sus scrofa</name>
    <name type="common">Pig</name>
    <dbReference type="NCBI Taxonomy" id="9823"/>
    <lineage>
        <taxon>Eukaryota</taxon>
        <taxon>Metazoa</taxon>
        <taxon>Chordata</taxon>
        <taxon>Craniata</taxon>
        <taxon>Vertebrata</taxon>
        <taxon>Euteleostomi</taxon>
        <taxon>Mammalia</taxon>
        <taxon>Eutheria</taxon>
        <taxon>Laurasiatheria</taxon>
        <taxon>Artiodactyla</taxon>
        <taxon>Suina</taxon>
        <taxon>Suidae</taxon>
        <taxon>Sus</taxon>
    </lineage>
</organism>
<proteinExistence type="predicted"/>
<dbReference type="Ensembl" id="ENSSSCT00000098907.1">
    <property type="protein sequence ID" value="ENSSSCP00000074596.1"/>
    <property type="gene ID" value="ENSSSCG00000033843.3"/>
</dbReference>
<sequence>MKMANSLRGEVLNLYKNKKYNIFGNMTMTNSSGKKKPL</sequence>
<dbReference type="Proteomes" id="UP000008227">
    <property type="component" value="Chromosome 5"/>
</dbReference>
<name>A0A8W4F636_PIG</name>
<protein>
    <submittedName>
        <fullName evidence="1">Electron transfer flavoprotein regulatory factor 1</fullName>
    </submittedName>
</protein>
<evidence type="ECO:0000313" key="2">
    <source>
        <dbReference type="Proteomes" id="UP000008227"/>
    </source>
</evidence>
<reference evidence="1" key="1">
    <citation type="journal article" date="2020" name="Gigascience">
        <title>An improved pig reference genome sequence to enable pig genetics and genomics research.</title>
        <authorList>
            <person name="Warr A."/>
            <person name="Affara N."/>
            <person name="Aken B."/>
            <person name="Beiki H."/>
            <person name="Bickhart D.M."/>
            <person name="Billis K."/>
            <person name="Chow W."/>
            <person name="Eory L."/>
            <person name="Finlayson H.A."/>
            <person name="Flicek P."/>
            <person name="Giron C.G."/>
            <person name="Griffin D.K."/>
            <person name="Hall R."/>
            <person name="Hannum G."/>
            <person name="Hourlier T."/>
            <person name="Howe K."/>
            <person name="Hume D.A."/>
            <person name="Izuogu O."/>
            <person name="Kim K."/>
            <person name="Koren S."/>
            <person name="Liu H."/>
            <person name="Manchanda N."/>
            <person name="Martin F.J."/>
            <person name="Nonneman D.J."/>
            <person name="O'Connor R.E."/>
            <person name="Phillippy A.M."/>
            <person name="Rohrer G.A."/>
            <person name="Rosen B.D."/>
            <person name="Rund L.A."/>
            <person name="Sargent C.A."/>
            <person name="Schook L.B."/>
            <person name="Schroeder S.G."/>
            <person name="Schwartz A.S."/>
            <person name="Skinner B.M."/>
            <person name="Talbot R."/>
            <person name="Tseng E."/>
            <person name="Tuggle C.K."/>
            <person name="Watson M."/>
            <person name="Smith T.P.L."/>
            <person name="Archibald A.L."/>
        </authorList>
    </citation>
    <scope>NUCLEOTIDE SEQUENCE [LARGE SCALE GENOMIC DNA]</scope>
    <source>
        <strain evidence="1">Duroc</strain>
    </source>
</reference>
<accession>A0A8W4F636</accession>
<keyword evidence="2" id="KW-1185">Reference proteome</keyword>
<reference evidence="1" key="3">
    <citation type="submission" date="2025-09" db="UniProtKB">
        <authorList>
            <consortium name="Ensembl"/>
        </authorList>
    </citation>
    <scope>IDENTIFICATION</scope>
</reference>